<keyword evidence="3" id="KW-1185">Reference proteome</keyword>
<dbReference type="AlphaFoldDB" id="S4MN55"/>
<dbReference type="PATRIC" id="fig|1283301.3.peg.8059"/>
<comment type="caution">
    <text evidence="2">The sequence shown here is derived from an EMBL/GenBank/DDBJ whole genome shotgun (WGS) entry which is preliminary data.</text>
</comment>
<dbReference type="EMBL" id="AOPY01001678">
    <property type="protein sequence ID" value="EPJ34837.1"/>
    <property type="molecule type" value="Genomic_DNA"/>
</dbReference>
<reference evidence="2 3" key="1">
    <citation type="submission" date="2013-02" db="EMBL/GenBank/DDBJ databases">
        <title>Draft Genome Sequence of Streptomyces afghaniensis, Which Produces Compounds of the Julimycin B-Complex.</title>
        <authorList>
            <person name="Gruening B.A."/>
            <person name="Praeg A."/>
            <person name="Erxleben A."/>
            <person name="Guenther S."/>
            <person name="Fiedler H.-P."/>
            <person name="Goodfellow M."/>
            <person name="Mueller M."/>
        </authorList>
    </citation>
    <scope>NUCLEOTIDE SEQUENCE [LARGE SCALE GENOMIC DNA]</scope>
    <source>
        <strain evidence="2 3">772</strain>
    </source>
</reference>
<name>S4MN55_9ACTN</name>
<evidence type="ECO:0000313" key="2">
    <source>
        <dbReference type="EMBL" id="EPJ34837.1"/>
    </source>
</evidence>
<accession>S4MN55</accession>
<sequence>MTGREDGNREQPTPAGPGPAWAEELLEHLRPAGRDVRRVVDWLAGAVRGSVALQDTAGNLMAGTRLPLDEGLVTDITAGRIASAAWESRERHQRLVRVGHPSHTCVLAVSREAPFDRRPPTSSRTPPR</sequence>
<evidence type="ECO:0000313" key="3">
    <source>
        <dbReference type="Proteomes" id="UP000015001"/>
    </source>
</evidence>
<gene>
    <name evidence="2" type="ORF">STAFG_8120</name>
</gene>
<dbReference type="Proteomes" id="UP000015001">
    <property type="component" value="Unassembled WGS sequence"/>
</dbReference>
<organism evidence="2 3">
    <name type="scientific">Streptomyces afghaniensis 772</name>
    <dbReference type="NCBI Taxonomy" id="1283301"/>
    <lineage>
        <taxon>Bacteria</taxon>
        <taxon>Bacillati</taxon>
        <taxon>Actinomycetota</taxon>
        <taxon>Actinomycetes</taxon>
        <taxon>Kitasatosporales</taxon>
        <taxon>Streptomycetaceae</taxon>
        <taxon>Streptomyces</taxon>
    </lineage>
</organism>
<protein>
    <submittedName>
        <fullName evidence="2">Uncharacterized protein</fullName>
    </submittedName>
</protein>
<dbReference type="HOGENOM" id="CLU_1958268_0_0_11"/>
<evidence type="ECO:0000256" key="1">
    <source>
        <dbReference type="SAM" id="MobiDB-lite"/>
    </source>
</evidence>
<feature type="region of interest" description="Disordered" evidence="1">
    <location>
        <begin position="1"/>
        <end position="20"/>
    </location>
</feature>
<proteinExistence type="predicted"/>